<organism evidence="1 2">
    <name type="scientific">Pichia kudriavzevii</name>
    <name type="common">Yeast</name>
    <name type="synonym">Issatchenkia orientalis</name>
    <dbReference type="NCBI Taxonomy" id="4909"/>
    <lineage>
        <taxon>Eukaryota</taxon>
        <taxon>Fungi</taxon>
        <taxon>Dikarya</taxon>
        <taxon>Ascomycota</taxon>
        <taxon>Saccharomycotina</taxon>
        <taxon>Pichiomycetes</taxon>
        <taxon>Pichiales</taxon>
        <taxon>Pichiaceae</taxon>
        <taxon>Pichia</taxon>
    </lineage>
</organism>
<evidence type="ECO:0000313" key="1">
    <source>
        <dbReference type="EMBL" id="KGK36390.1"/>
    </source>
</evidence>
<accession>A0A099NUY3</accession>
<protein>
    <submittedName>
        <fullName evidence="1">Uncharacterized protein</fullName>
    </submittedName>
</protein>
<reference evidence="2" key="1">
    <citation type="journal article" date="2014" name="Microb. Cell Fact.">
        <title>Exploiting Issatchenkia orientalis SD108 for succinic acid production.</title>
        <authorList>
            <person name="Xiao H."/>
            <person name="Shao Z."/>
            <person name="Jiang Y."/>
            <person name="Dole S."/>
            <person name="Zhao H."/>
        </authorList>
    </citation>
    <scope>NUCLEOTIDE SEQUENCE [LARGE SCALE GENOMIC DNA]</scope>
    <source>
        <strain evidence="2">SD108</strain>
    </source>
</reference>
<name>A0A099NUY3_PICKU</name>
<proteinExistence type="predicted"/>
<gene>
    <name evidence="1" type="ORF">JL09_g4462</name>
</gene>
<dbReference type="Proteomes" id="UP000029867">
    <property type="component" value="Unassembled WGS sequence"/>
</dbReference>
<dbReference type="EMBL" id="JQFK01000075">
    <property type="protein sequence ID" value="KGK36390.1"/>
    <property type="molecule type" value="Genomic_DNA"/>
</dbReference>
<sequence length="291" mass="32806">MSTTIEIIDDTAVISNDVTFETYEKCITKLAANVSYISVPPNMFGNVLSAAIKAYFESNVYERFEDEYGLALYSKLNHEIASLNCFKIEIFRELNNKINNPSKLNDLANYLSLASHLVAESKLLAATVFCSVIPKLVAAPFLQAIETYLPSKREKLMSANVKDMYYAYRQYRVEPLESPEKPVVDLASRAEGDEKVASEVRHTEDGEVKLVDNKTRFVIDTGALIHIINDAKLLSHKSYAPIIIHSVNKAGVYRERGDVIASDKLILHDVLLVPDFPRNLISWKHLTMVEF</sequence>
<dbReference type="HOGENOM" id="CLU_956643_0_0_1"/>
<comment type="caution">
    <text evidence="1">The sequence shown here is derived from an EMBL/GenBank/DDBJ whole genome shotgun (WGS) entry which is preliminary data.</text>
</comment>
<evidence type="ECO:0000313" key="2">
    <source>
        <dbReference type="Proteomes" id="UP000029867"/>
    </source>
</evidence>
<dbReference type="AlphaFoldDB" id="A0A099NUY3"/>